<gene>
    <name evidence="2" type="ORF">NTE_03309</name>
</gene>
<dbReference type="GeneID" id="75933639"/>
<evidence type="ECO:0000256" key="1">
    <source>
        <dbReference type="SAM" id="MobiDB-lite"/>
    </source>
</evidence>
<accession>A0A075MW12</accession>
<sequence>MCDYMYYEELRKHKIRKQIPKPEPELEPMEKEEKPIVVKA</sequence>
<dbReference type="KEGG" id="nev:NTE_03309"/>
<dbReference type="Proteomes" id="UP000028194">
    <property type="component" value="Chromosome"/>
</dbReference>
<dbReference type="HOGENOM" id="CLU_3282993_0_0_2"/>
<evidence type="ECO:0000313" key="3">
    <source>
        <dbReference type="Proteomes" id="UP000028194"/>
    </source>
</evidence>
<organism evidence="2 3">
    <name type="scientific">Candidatus Nitrososphaera evergladensis SR1</name>
    <dbReference type="NCBI Taxonomy" id="1459636"/>
    <lineage>
        <taxon>Archaea</taxon>
        <taxon>Nitrososphaerota</taxon>
        <taxon>Nitrososphaeria</taxon>
        <taxon>Nitrososphaerales</taxon>
        <taxon>Nitrososphaeraceae</taxon>
        <taxon>Nitrososphaera</taxon>
    </lineage>
</organism>
<feature type="region of interest" description="Disordered" evidence="1">
    <location>
        <begin position="19"/>
        <end position="40"/>
    </location>
</feature>
<reference evidence="2 3" key="1">
    <citation type="journal article" date="2014" name="PLoS ONE">
        <title>Genome Sequence of Candidatus Nitrososphaera evergladensis from Group I.1b Enriched from Everglades Soil Reveals Novel Genomic Features of the Ammonia-Oxidizing Archaea.</title>
        <authorList>
            <person name="Zhalnina K.V."/>
            <person name="Dias R."/>
            <person name="Leonard M.T."/>
            <person name="Dorr de Quadros P."/>
            <person name="Camargo F.A."/>
            <person name="Drew J.C."/>
            <person name="Farmerie W.G."/>
            <person name="Daroub S.H."/>
            <person name="Triplett E.W."/>
        </authorList>
    </citation>
    <scope>NUCLEOTIDE SEQUENCE [LARGE SCALE GENOMIC DNA]</scope>
    <source>
        <strain evidence="2 3">SR1</strain>
    </source>
</reference>
<dbReference type="RefSeq" id="WP_264357922.1">
    <property type="nucleotide sequence ID" value="NZ_CP007174.1"/>
</dbReference>
<keyword evidence="3" id="KW-1185">Reference proteome</keyword>
<feature type="compositionally biased region" description="Basic and acidic residues" evidence="1">
    <location>
        <begin position="20"/>
        <end position="40"/>
    </location>
</feature>
<protein>
    <submittedName>
        <fullName evidence="2">Uncharacterized protein</fullName>
    </submittedName>
</protein>
<dbReference type="AlphaFoldDB" id="A0A075MW12"/>
<proteinExistence type="predicted"/>
<evidence type="ECO:0000313" key="2">
    <source>
        <dbReference type="EMBL" id="AIF85338.1"/>
    </source>
</evidence>
<name>A0A075MW12_9ARCH</name>
<dbReference type="EMBL" id="CP007174">
    <property type="protein sequence ID" value="AIF85338.1"/>
    <property type="molecule type" value="Genomic_DNA"/>
</dbReference>